<dbReference type="Proteomes" id="UP001165422">
    <property type="component" value="Unassembled WGS sequence"/>
</dbReference>
<sequence length="535" mass="61289">MKLKNLILGIIFIFLSTLICTDANAFSGHQYYVKNSRTPKYLYVIQQNDLSSAENTMIATLQGVISNKSDSQIYTLNKNQPDYRIWLEDLKENYGVNYSMVEDPWYLLDKFKSFVKGYVLYDNSSKKDPSINNACSLAALKDSIAVDKSLETKVKNMGIKMQQDCRNTDKYWAYDNLWNRGLNHSTVIELSPGRDSALRDYGIMSRSLVFYEDDPKDFSLRNKVFESMESDSTCLGWGPDEKGNISTASRNGVSVVPADWSYNLTVLSAFPSSPLIQKNGSDSTKNSASKNTHYVTFIMSDGDNQQWNLGSNFGSSKWYGSPERGSFNMGFSISPSLYELAPTVLKMYYKNASSNTSKDYFTVSPSGNGYMYPSEFKSDSLKPFLKRLNSYMKNSDQKYVSVLDNWSLYNRNLWDKYTACSNIQGIFYLNYNRQDDYKGKIVWSRGKPVVSCRNLLWSKIEENEDLARDINRYVKNGFTDISRPEAYTFVYVHAWSKSMEDVNEVIRQLNKNPSVKVVAPDTFMELIMENVKHNE</sequence>
<feature type="domain" description="GxGYxYP putative glycoside hydrolase C-terminal" evidence="1">
    <location>
        <begin position="291"/>
        <end position="527"/>
    </location>
</feature>
<evidence type="ECO:0000259" key="4">
    <source>
        <dbReference type="Pfam" id="PF20958"/>
    </source>
</evidence>
<dbReference type="InterPro" id="IPR048309">
    <property type="entry name" value="GxGYxYP_N_3rd"/>
</dbReference>
<dbReference type="PANTHER" id="PTHR37321">
    <property type="entry name" value="EXPORTED PROTEIN-RELATED"/>
    <property type="match status" value="1"/>
</dbReference>
<evidence type="ECO:0000259" key="1">
    <source>
        <dbReference type="Pfam" id="PF14323"/>
    </source>
</evidence>
<dbReference type="InterPro" id="IPR032626">
    <property type="entry name" value="GxGYxYP_N_1st"/>
</dbReference>
<name>A0ABS8N4L4_9CLOT</name>
<dbReference type="PANTHER" id="PTHR37321:SF1">
    <property type="entry name" value="EXPORTED PROTEIN"/>
    <property type="match status" value="1"/>
</dbReference>
<accession>A0ABS8N4L4</accession>
<reference evidence="5" key="1">
    <citation type="submission" date="2021-11" db="EMBL/GenBank/DDBJ databases">
        <authorList>
            <person name="Qingchun L."/>
            <person name="Dong Z."/>
            <person name="Zongwei Q."/>
            <person name="Jia Z."/>
            <person name="Duotao L."/>
        </authorList>
    </citation>
    <scope>NUCLEOTIDE SEQUENCE</scope>
    <source>
        <strain evidence="5">WLY-B-L2</strain>
    </source>
</reference>
<dbReference type="InterPro" id="IPR025832">
    <property type="entry name" value="GxGYxYP_C"/>
</dbReference>
<dbReference type="InterPro" id="IPR038410">
    <property type="entry name" value="GxGYxYP_C_sf"/>
</dbReference>
<dbReference type="Pfam" id="PF16216">
    <property type="entry name" value="GxGYxYP_N"/>
    <property type="match status" value="1"/>
</dbReference>
<dbReference type="RefSeq" id="WP_229981294.1">
    <property type="nucleotide sequence ID" value="NZ_JAJJPB010000007.1"/>
</dbReference>
<feature type="domain" description="GxGYxYP putative glycoside hydrolase second N-terminal" evidence="3">
    <location>
        <begin position="115"/>
        <end position="180"/>
    </location>
</feature>
<gene>
    <name evidence="5" type="ORF">LN736_07650</name>
</gene>
<organism evidence="5 6">
    <name type="scientific">Clostridium aromativorans</name>
    <dbReference type="NCBI Taxonomy" id="2836848"/>
    <lineage>
        <taxon>Bacteria</taxon>
        <taxon>Bacillati</taxon>
        <taxon>Bacillota</taxon>
        <taxon>Clostridia</taxon>
        <taxon>Eubacteriales</taxon>
        <taxon>Clostridiaceae</taxon>
        <taxon>Clostridium</taxon>
    </lineage>
</organism>
<dbReference type="InterPro" id="IPR048310">
    <property type="entry name" value="GxGYxYP_N_2nd"/>
</dbReference>
<proteinExistence type="predicted"/>
<evidence type="ECO:0000313" key="6">
    <source>
        <dbReference type="Proteomes" id="UP001165422"/>
    </source>
</evidence>
<evidence type="ECO:0000259" key="3">
    <source>
        <dbReference type="Pfam" id="PF20957"/>
    </source>
</evidence>
<dbReference type="Pfam" id="PF20957">
    <property type="entry name" value="GxGYxYP_N_2nd"/>
    <property type="match status" value="1"/>
</dbReference>
<feature type="domain" description="GxGYxYP putative glycoside hydrolase first N-terminal" evidence="2">
    <location>
        <begin position="42"/>
        <end position="113"/>
    </location>
</feature>
<keyword evidence="6" id="KW-1185">Reference proteome</keyword>
<evidence type="ECO:0000313" key="5">
    <source>
        <dbReference type="EMBL" id="MCC9294729.1"/>
    </source>
</evidence>
<dbReference type="Pfam" id="PF14323">
    <property type="entry name" value="GxGYxYP_C"/>
    <property type="match status" value="1"/>
</dbReference>
<dbReference type="EMBL" id="JAJJPB010000007">
    <property type="protein sequence ID" value="MCC9294729.1"/>
    <property type="molecule type" value="Genomic_DNA"/>
</dbReference>
<protein>
    <submittedName>
        <fullName evidence="5">Protein phosphatase</fullName>
    </submittedName>
</protein>
<evidence type="ECO:0000259" key="2">
    <source>
        <dbReference type="Pfam" id="PF16216"/>
    </source>
</evidence>
<dbReference type="Gene3D" id="3.20.20.490">
    <property type="entry name" value="GxGYxYP glycoside hydrolase, C-terminal domain"/>
    <property type="match status" value="1"/>
</dbReference>
<dbReference type="Pfam" id="PF20958">
    <property type="entry name" value="GxGYxYP_N_3rd"/>
    <property type="match status" value="1"/>
</dbReference>
<comment type="caution">
    <text evidence="5">The sequence shown here is derived from an EMBL/GenBank/DDBJ whole genome shotgun (WGS) entry which is preliminary data.</text>
</comment>
<feature type="domain" description="GxGYxYP putative glycoside hydrolase third N-terminal" evidence="4">
    <location>
        <begin position="184"/>
        <end position="268"/>
    </location>
</feature>